<evidence type="ECO:0000256" key="6">
    <source>
        <dbReference type="ARBA" id="ARBA00023180"/>
    </source>
</evidence>
<dbReference type="Gene3D" id="3.30.1120.10">
    <property type="match status" value="1"/>
</dbReference>
<dbReference type="InterPro" id="IPR024607">
    <property type="entry name" value="Sulfatase_CS"/>
</dbReference>
<dbReference type="Proteomes" id="UP001374579">
    <property type="component" value="Unassembled WGS sequence"/>
</dbReference>
<keyword evidence="6" id="KW-0325">Glycoprotein</keyword>
<accession>A0AAN9BHE6</accession>
<dbReference type="InterPro" id="IPR047115">
    <property type="entry name" value="ARSB"/>
</dbReference>
<evidence type="ECO:0000256" key="2">
    <source>
        <dbReference type="ARBA" id="ARBA00008779"/>
    </source>
</evidence>
<feature type="chain" id="PRO_5042818368" description="Sulfatase N-terminal domain-containing protein" evidence="7">
    <location>
        <begin position="34"/>
        <end position="498"/>
    </location>
</feature>
<comment type="similarity">
    <text evidence="2">Belongs to the sulfatase family.</text>
</comment>
<dbReference type="Pfam" id="PF00884">
    <property type="entry name" value="Sulfatase"/>
    <property type="match status" value="1"/>
</dbReference>
<feature type="signal peptide" evidence="7">
    <location>
        <begin position="1"/>
        <end position="33"/>
    </location>
</feature>
<keyword evidence="7" id="KW-0732">Signal</keyword>
<dbReference type="SUPFAM" id="SSF53649">
    <property type="entry name" value="Alkaline phosphatase-like"/>
    <property type="match status" value="1"/>
</dbReference>
<dbReference type="Gene3D" id="3.40.720.10">
    <property type="entry name" value="Alkaline Phosphatase, subunit A"/>
    <property type="match status" value="1"/>
</dbReference>
<keyword evidence="4" id="KW-0378">Hydrolase</keyword>
<dbReference type="GO" id="GO:0046872">
    <property type="term" value="F:metal ion binding"/>
    <property type="evidence" value="ECO:0007669"/>
    <property type="project" value="UniProtKB-KW"/>
</dbReference>
<keyword evidence="3" id="KW-0479">Metal-binding</keyword>
<dbReference type="PROSITE" id="PS00149">
    <property type="entry name" value="SULFATASE_2"/>
    <property type="match status" value="1"/>
</dbReference>
<gene>
    <name evidence="9" type="ORF">V1264_016660</name>
</gene>
<protein>
    <recommendedName>
        <fullName evidence="8">Sulfatase N-terminal domain-containing protein</fullName>
    </recommendedName>
</protein>
<evidence type="ECO:0000313" key="10">
    <source>
        <dbReference type="Proteomes" id="UP001374579"/>
    </source>
</evidence>
<name>A0AAN9BHE6_9CAEN</name>
<dbReference type="GO" id="GO:0008484">
    <property type="term" value="F:sulfuric ester hydrolase activity"/>
    <property type="evidence" value="ECO:0007669"/>
    <property type="project" value="InterPro"/>
</dbReference>
<dbReference type="AlphaFoldDB" id="A0AAN9BHE6"/>
<dbReference type="CDD" id="cd16029">
    <property type="entry name" value="4-S"/>
    <property type="match status" value="1"/>
</dbReference>
<evidence type="ECO:0000256" key="7">
    <source>
        <dbReference type="SAM" id="SignalP"/>
    </source>
</evidence>
<evidence type="ECO:0000256" key="3">
    <source>
        <dbReference type="ARBA" id="ARBA00022723"/>
    </source>
</evidence>
<evidence type="ECO:0000256" key="1">
    <source>
        <dbReference type="ARBA" id="ARBA00001913"/>
    </source>
</evidence>
<reference evidence="9 10" key="1">
    <citation type="submission" date="2024-02" db="EMBL/GenBank/DDBJ databases">
        <title>Chromosome-scale genome assembly of the rough periwinkle Littorina saxatilis.</title>
        <authorList>
            <person name="De Jode A."/>
            <person name="Faria R."/>
            <person name="Formenti G."/>
            <person name="Sims Y."/>
            <person name="Smith T.P."/>
            <person name="Tracey A."/>
            <person name="Wood J.M.D."/>
            <person name="Zagrodzka Z.B."/>
            <person name="Johannesson K."/>
            <person name="Butlin R.K."/>
            <person name="Leder E.H."/>
        </authorList>
    </citation>
    <scope>NUCLEOTIDE SEQUENCE [LARGE SCALE GENOMIC DNA]</scope>
    <source>
        <strain evidence="9">Snail1</strain>
        <tissue evidence="9">Muscle</tissue>
    </source>
</reference>
<keyword evidence="10" id="KW-1185">Reference proteome</keyword>
<evidence type="ECO:0000313" key="9">
    <source>
        <dbReference type="EMBL" id="KAK7105254.1"/>
    </source>
</evidence>
<comment type="caution">
    <text evidence="9">The sequence shown here is derived from an EMBL/GenBank/DDBJ whole genome shotgun (WGS) entry which is preliminary data.</text>
</comment>
<evidence type="ECO:0000259" key="8">
    <source>
        <dbReference type="Pfam" id="PF00884"/>
    </source>
</evidence>
<dbReference type="PANTHER" id="PTHR10342">
    <property type="entry name" value="ARYLSULFATASE"/>
    <property type="match status" value="1"/>
</dbReference>
<evidence type="ECO:0000256" key="5">
    <source>
        <dbReference type="ARBA" id="ARBA00022837"/>
    </source>
</evidence>
<dbReference type="InterPro" id="IPR017850">
    <property type="entry name" value="Alkaline_phosphatase_core_sf"/>
</dbReference>
<feature type="domain" description="Sulfatase N-terminal" evidence="8">
    <location>
        <begin position="37"/>
        <end position="353"/>
    </location>
</feature>
<keyword evidence="5" id="KW-0106">Calcium</keyword>
<comment type="cofactor">
    <cofactor evidence="1">
        <name>Ca(2+)</name>
        <dbReference type="ChEBI" id="CHEBI:29108"/>
    </cofactor>
</comment>
<dbReference type="EMBL" id="JBAMIC010000007">
    <property type="protein sequence ID" value="KAK7105254.1"/>
    <property type="molecule type" value="Genomic_DNA"/>
</dbReference>
<dbReference type="PANTHER" id="PTHR10342:SF274">
    <property type="entry name" value="ARYLSULFATASE B"/>
    <property type="match status" value="1"/>
</dbReference>
<proteinExistence type="inferred from homology"/>
<sequence>MARCCDGWVMTHGFFNLFLSSFVLLSAGQTVDAAGKPHILQILTTHVAWSDVGWRSDDFRTPTLDRLRKEGVELFRFYTQPRTLSAGVALDTGKYPYTLGVRASPGTSYHGQMNFSLPLEYKLVQEYLQDQGYATKLVGKWLLGFCDWAHTPLSRGFESHYGTLATAGDHFNHTVNRAGGYDFRSDKEVEWDAQGKYLTTLLNQRAVDIVRNHSDSNDPRPLFISLSHGALHAPLQAPDKYVNMCSHISDSDRRLRCAMMAAVDEGVQEILDVMSDVGYDDNLLVVFTPVNGGGGNYGSWTYPLRGKKATLYEGGIRVPAFFHSKTLLPNSSFVYRGLMHQTDMLPTLLKAAKVATADLPTDIDGVNNWNRIVNKKPSARKVIVHDVDVAYGWGAVRDGKWKLIYFKHNASELCTGWLLFPREEKKPKKVECKEWELYDTNQDPGEENDLSELKLFRLNKMKRIYADAEARAVPHLIVVNTTRTYPENFGGVWTPYGC</sequence>
<dbReference type="InterPro" id="IPR000917">
    <property type="entry name" value="Sulfatase_N"/>
</dbReference>
<evidence type="ECO:0000256" key="4">
    <source>
        <dbReference type="ARBA" id="ARBA00022801"/>
    </source>
</evidence>
<organism evidence="9 10">
    <name type="scientific">Littorina saxatilis</name>
    <dbReference type="NCBI Taxonomy" id="31220"/>
    <lineage>
        <taxon>Eukaryota</taxon>
        <taxon>Metazoa</taxon>
        <taxon>Spiralia</taxon>
        <taxon>Lophotrochozoa</taxon>
        <taxon>Mollusca</taxon>
        <taxon>Gastropoda</taxon>
        <taxon>Caenogastropoda</taxon>
        <taxon>Littorinimorpha</taxon>
        <taxon>Littorinoidea</taxon>
        <taxon>Littorinidae</taxon>
        <taxon>Littorina</taxon>
    </lineage>
</organism>